<comment type="subcellular location">
    <subcellularLocation>
        <location evidence="2">Cell membrane</location>
        <topology evidence="2">Peripheral membrane protein</topology>
        <orientation evidence="2">Cytoplasmic side</orientation>
    </subcellularLocation>
    <subcellularLocation>
        <location evidence="3">Cytoplasm</location>
    </subcellularLocation>
    <subcellularLocation>
        <location evidence="1">Nucleus</location>
    </subcellularLocation>
</comment>
<dbReference type="Proteomes" id="UP000735302">
    <property type="component" value="Unassembled WGS sequence"/>
</dbReference>
<dbReference type="SMART" id="SM00253">
    <property type="entry name" value="SOCS"/>
    <property type="match status" value="1"/>
</dbReference>
<evidence type="ECO:0000256" key="8">
    <source>
        <dbReference type="ARBA" id="ARBA00022700"/>
    </source>
</evidence>
<proteinExistence type="predicted"/>
<evidence type="ECO:0000256" key="3">
    <source>
        <dbReference type="ARBA" id="ARBA00004496"/>
    </source>
</evidence>
<dbReference type="SMART" id="SM00969">
    <property type="entry name" value="SOCS_box"/>
    <property type="match status" value="1"/>
</dbReference>
<gene>
    <name evidence="20" type="ORF">PoB_000652700</name>
</gene>
<dbReference type="PROSITE" id="PS50001">
    <property type="entry name" value="SH2"/>
    <property type="match status" value="1"/>
</dbReference>
<dbReference type="GO" id="GO:0005737">
    <property type="term" value="C:cytoplasm"/>
    <property type="evidence" value="ECO:0007669"/>
    <property type="project" value="UniProtKB-SubCell"/>
</dbReference>
<dbReference type="EMBL" id="BLXT01000774">
    <property type="protein sequence ID" value="GFN80021.1"/>
    <property type="molecule type" value="Genomic_DNA"/>
</dbReference>
<dbReference type="GO" id="GO:0046935">
    <property type="term" value="F:1-phosphatidylinositol-3-kinase regulator activity"/>
    <property type="evidence" value="ECO:0007669"/>
    <property type="project" value="TreeGrafter"/>
</dbReference>
<keyword evidence="6" id="KW-0963">Cytoplasm</keyword>
<dbReference type="GO" id="GO:0005634">
    <property type="term" value="C:nucleus"/>
    <property type="evidence" value="ECO:0007669"/>
    <property type="project" value="UniProtKB-SubCell"/>
</dbReference>
<evidence type="ECO:0000313" key="21">
    <source>
        <dbReference type="Proteomes" id="UP000735302"/>
    </source>
</evidence>
<feature type="domain" description="SH2" evidence="18">
    <location>
        <begin position="331"/>
        <end position="438"/>
    </location>
</feature>
<evidence type="ECO:0000256" key="16">
    <source>
        <dbReference type="PROSITE-ProRule" id="PRU00191"/>
    </source>
</evidence>
<comment type="subunit">
    <text evidence="14">Substrate-recognition component of the ECS(SOCS7) complex, composed of SOCS7, CUL5, ELOB, ELOC and RNF7/RBX2. Interacts, via the third proline-rich region, with the second SH3 domain of the adapter protein NCK1. Also interacts with GRB2, INSR, PLCG1, SORBS3/vinexin, and phosphorylated STAT3 and STAT5. Interacts with SEPT6. Interacts with phosphorylated IRS4 and PIK3R1.</text>
</comment>
<dbReference type="GO" id="GO:0035556">
    <property type="term" value="P:intracellular signal transduction"/>
    <property type="evidence" value="ECO:0007669"/>
    <property type="project" value="InterPro"/>
</dbReference>
<dbReference type="InterPro" id="IPR000980">
    <property type="entry name" value="SH2"/>
</dbReference>
<reference evidence="20 21" key="1">
    <citation type="journal article" date="2021" name="Elife">
        <title>Chloroplast acquisition without the gene transfer in kleptoplastic sea slugs, Plakobranchus ocellatus.</title>
        <authorList>
            <person name="Maeda T."/>
            <person name="Takahashi S."/>
            <person name="Yoshida T."/>
            <person name="Shimamura S."/>
            <person name="Takaki Y."/>
            <person name="Nagai Y."/>
            <person name="Toyoda A."/>
            <person name="Suzuki Y."/>
            <person name="Arimoto A."/>
            <person name="Ishii H."/>
            <person name="Satoh N."/>
            <person name="Nishiyama T."/>
            <person name="Hasebe M."/>
            <person name="Maruyama T."/>
            <person name="Minagawa J."/>
            <person name="Obokata J."/>
            <person name="Shigenobu S."/>
        </authorList>
    </citation>
    <scope>NUCLEOTIDE SEQUENCE [LARGE SCALE GENOMIC DNA]</scope>
</reference>
<dbReference type="GO" id="GO:0005942">
    <property type="term" value="C:phosphatidylinositol 3-kinase complex"/>
    <property type="evidence" value="ECO:0007669"/>
    <property type="project" value="TreeGrafter"/>
</dbReference>
<dbReference type="Gene3D" id="1.10.750.20">
    <property type="entry name" value="SOCS box"/>
    <property type="match status" value="1"/>
</dbReference>
<dbReference type="SUPFAM" id="SSF55550">
    <property type="entry name" value="SH2 domain"/>
    <property type="match status" value="1"/>
</dbReference>
<feature type="domain" description="SOCS box" evidence="19">
    <location>
        <begin position="433"/>
        <end position="483"/>
    </location>
</feature>
<dbReference type="Gene3D" id="3.30.505.10">
    <property type="entry name" value="SH2 domain"/>
    <property type="match status" value="1"/>
</dbReference>
<evidence type="ECO:0000256" key="11">
    <source>
        <dbReference type="ARBA" id="ARBA00023136"/>
    </source>
</evidence>
<evidence type="ECO:0000256" key="15">
    <source>
        <dbReference type="ARBA" id="ARBA00070642"/>
    </source>
</evidence>
<keyword evidence="8" id="KW-0734">Signal transduction inhibitor</keyword>
<dbReference type="AlphaFoldDB" id="A0AAV3YC72"/>
<dbReference type="PANTHER" id="PTHR10155:SF32">
    <property type="entry name" value="LP02169P"/>
    <property type="match status" value="1"/>
</dbReference>
<evidence type="ECO:0000256" key="6">
    <source>
        <dbReference type="ARBA" id="ARBA00022490"/>
    </source>
</evidence>
<evidence type="ECO:0000256" key="14">
    <source>
        <dbReference type="ARBA" id="ARBA00062788"/>
    </source>
</evidence>
<dbReference type="Pfam" id="PF07525">
    <property type="entry name" value="SOCS_box"/>
    <property type="match status" value="1"/>
</dbReference>
<feature type="region of interest" description="Disordered" evidence="17">
    <location>
        <begin position="75"/>
        <end position="102"/>
    </location>
</feature>
<feature type="compositionally biased region" description="Polar residues" evidence="17">
    <location>
        <begin position="18"/>
        <end position="32"/>
    </location>
</feature>
<keyword evidence="5" id="KW-1003">Cell membrane</keyword>
<comment type="pathway">
    <text evidence="4">Protein modification; protein ubiquitination.</text>
</comment>
<evidence type="ECO:0000256" key="2">
    <source>
        <dbReference type="ARBA" id="ARBA00004413"/>
    </source>
</evidence>
<dbReference type="InterPro" id="IPR036036">
    <property type="entry name" value="SOCS_box-like_dom_sf"/>
</dbReference>
<comment type="caution">
    <text evidence="20">The sequence shown here is derived from an EMBL/GenBank/DDBJ whole genome shotgun (WGS) entry which is preliminary data.</text>
</comment>
<dbReference type="InterPro" id="IPR036860">
    <property type="entry name" value="SH2_dom_sf"/>
</dbReference>
<dbReference type="Pfam" id="PF00017">
    <property type="entry name" value="SH2"/>
    <property type="match status" value="1"/>
</dbReference>
<evidence type="ECO:0000256" key="7">
    <source>
        <dbReference type="ARBA" id="ARBA00022604"/>
    </source>
</evidence>
<dbReference type="FunFam" id="3.30.505.10:FF:000029">
    <property type="entry name" value="Suppressor of cytokine signaling 7"/>
    <property type="match status" value="1"/>
</dbReference>
<evidence type="ECO:0000256" key="13">
    <source>
        <dbReference type="ARBA" id="ARBA00059017"/>
    </source>
</evidence>
<name>A0AAV3YC72_9GAST</name>
<keyword evidence="9" id="KW-0833">Ubl conjugation pathway</keyword>
<dbReference type="FunFam" id="1.10.750.20:FF:000002">
    <property type="entry name" value="Suppressor of cytokine signaling 2"/>
    <property type="match status" value="1"/>
</dbReference>
<evidence type="ECO:0000256" key="9">
    <source>
        <dbReference type="ARBA" id="ARBA00022786"/>
    </source>
</evidence>
<sequence length="486" mass="55811">MTMKRVNKKVLQKRSPEQSDSSPFASSRTQGEVESYKTQDEPSPQTHNLQNCQHRGIIASDIESPENHVQEFEADNKSCQNSRRGLRSVVANSPNEHRSRSSDCMLPSLYQNDIAVCSNMNSVCCNCTNLNHADHRRKREKMGILKNLRRKFSSLSVRKATVEDPESYGHIGEQSSQNIDLNLADSHSHNRSKERHASDRLSQGASCDCCPNSPLKSYMSPKFSEWHSNTDHCDVELSKDKPGCFSKDISRFNPSMCKTGGYSKIENTSNCCTSTAVTSMPKNDEKHCRNEPVYELADCVEYDPVKEQTRIWSPKVWSLTQELFRLSKFGWYWGPITRNEAEDKLTNQPDGAFLVRDSSDERYLLSLSFRSFGRTLHTRIEHCNGMFSFYAQPDTEGYPSIVDLIERSMNDSQTGIFYYSRSRSPEADQIPVRLTKPVSRFTQVQSLQHMCRFVIRQYTRYDHIQQLPLPNSLKGWIEENQYWAVS</sequence>
<evidence type="ECO:0000256" key="17">
    <source>
        <dbReference type="SAM" id="MobiDB-lite"/>
    </source>
</evidence>
<comment type="function">
    <text evidence="13">Substrate-recognition component of a cullin-5-RING E3 ubiquitin-protein ligase complex (ECS complex, also named CRL5 complex), which mediates the ubiquitination and subsequent proteasomal degradation of target proteins, such as DAB1 and IRS1. Specifically recognizes and binds phosphorylated proteins via its SH2 domain, promoting their ubiquitination. The ECS(SOCS7) complex acts as a key regulator of reelin signaling by mediating ubiquitination and degradation of phosphorylated DAB1 in the cortical plate of the developing cerebral cortex, thereby regulating neuron positioning during cortex development. Functions in insulin signaling and glucose homeostasis through IRS1 ubiquitination and subsequent proteasomal degradation. Also inhibits prolactin, growth hormone and leptin signaling by preventing STAT3 and STAT5 activation, sequestering them in the cytoplasm and reducing their binding to DNA.</text>
</comment>
<evidence type="ECO:0000259" key="19">
    <source>
        <dbReference type="PROSITE" id="PS50225"/>
    </source>
</evidence>
<keyword evidence="12" id="KW-0539">Nucleus</keyword>
<dbReference type="InterPro" id="IPR001496">
    <property type="entry name" value="SOCS_box"/>
</dbReference>
<dbReference type="GO" id="GO:0009968">
    <property type="term" value="P:negative regulation of signal transduction"/>
    <property type="evidence" value="ECO:0007669"/>
    <property type="project" value="UniProtKB-KW"/>
</dbReference>
<dbReference type="PROSITE" id="PS50225">
    <property type="entry name" value="SOCS"/>
    <property type="match status" value="1"/>
</dbReference>
<feature type="compositionally biased region" description="Basic residues" evidence="17">
    <location>
        <begin position="1"/>
        <end position="12"/>
    </location>
</feature>
<accession>A0AAV3YC72</accession>
<feature type="region of interest" description="Disordered" evidence="17">
    <location>
        <begin position="1"/>
        <end position="49"/>
    </location>
</feature>
<evidence type="ECO:0000259" key="18">
    <source>
        <dbReference type="PROSITE" id="PS50001"/>
    </source>
</evidence>
<protein>
    <recommendedName>
        <fullName evidence="15">Suppressor of cytokine signaling 7</fullName>
    </recommendedName>
</protein>
<dbReference type="GO" id="GO:0046854">
    <property type="term" value="P:phosphatidylinositol phosphate biosynthetic process"/>
    <property type="evidence" value="ECO:0007669"/>
    <property type="project" value="TreeGrafter"/>
</dbReference>
<dbReference type="GO" id="GO:0005886">
    <property type="term" value="C:plasma membrane"/>
    <property type="evidence" value="ECO:0007669"/>
    <property type="project" value="UniProtKB-SubCell"/>
</dbReference>
<keyword evidence="21" id="KW-1185">Reference proteome</keyword>
<keyword evidence="10 16" id="KW-0727">SH2 domain</keyword>
<evidence type="ECO:0000256" key="1">
    <source>
        <dbReference type="ARBA" id="ARBA00004123"/>
    </source>
</evidence>
<evidence type="ECO:0000256" key="4">
    <source>
        <dbReference type="ARBA" id="ARBA00004906"/>
    </source>
</evidence>
<organism evidence="20 21">
    <name type="scientific">Plakobranchus ocellatus</name>
    <dbReference type="NCBI Taxonomy" id="259542"/>
    <lineage>
        <taxon>Eukaryota</taxon>
        <taxon>Metazoa</taxon>
        <taxon>Spiralia</taxon>
        <taxon>Lophotrochozoa</taxon>
        <taxon>Mollusca</taxon>
        <taxon>Gastropoda</taxon>
        <taxon>Heterobranchia</taxon>
        <taxon>Euthyneura</taxon>
        <taxon>Panpulmonata</taxon>
        <taxon>Sacoglossa</taxon>
        <taxon>Placobranchoidea</taxon>
        <taxon>Plakobranchidae</taxon>
        <taxon>Plakobranchus</taxon>
    </lineage>
</organism>
<dbReference type="SMART" id="SM00252">
    <property type="entry name" value="SH2"/>
    <property type="match status" value="1"/>
</dbReference>
<keyword evidence="11" id="KW-0472">Membrane</keyword>
<dbReference type="InterPro" id="IPR035865">
    <property type="entry name" value="SOCS6_SH2"/>
</dbReference>
<evidence type="ECO:0000256" key="12">
    <source>
        <dbReference type="ARBA" id="ARBA00023242"/>
    </source>
</evidence>
<evidence type="ECO:0000256" key="5">
    <source>
        <dbReference type="ARBA" id="ARBA00022475"/>
    </source>
</evidence>
<feature type="region of interest" description="Disordered" evidence="17">
    <location>
        <begin position="186"/>
        <end position="205"/>
    </location>
</feature>
<evidence type="ECO:0000313" key="20">
    <source>
        <dbReference type="EMBL" id="GFN80021.1"/>
    </source>
</evidence>
<evidence type="ECO:0000256" key="10">
    <source>
        <dbReference type="ARBA" id="ARBA00022999"/>
    </source>
</evidence>
<keyword evidence="7" id="KW-0341">Growth regulation</keyword>
<dbReference type="SUPFAM" id="SSF158235">
    <property type="entry name" value="SOCS box-like"/>
    <property type="match status" value="1"/>
</dbReference>
<dbReference type="PANTHER" id="PTHR10155">
    <property type="entry name" value="PHOSPHATIDYLINOSITOL 3-KINASE REGULATORY SUBUNIT"/>
    <property type="match status" value="1"/>
</dbReference>
<dbReference type="CDD" id="cd10387">
    <property type="entry name" value="SH2_SOCS6"/>
    <property type="match status" value="1"/>
</dbReference>